<dbReference type="Gene3D" id="3.30.450.20">
    <property type="entry name" value="PAS domain"/>
    <property type="match status" value="1"/>
</dbReference>
<dbReference type="AlphaFoldDB" id="A0A0D7W039"/>
<dbReference type="SMART" id="SM00091">
    <property type="entry name" value="PAS"/>
    <property type="match status" value="1"/>
</dbReference>
<dbReference type="Proteomes" id="UP000032361">
    <property type="component" value="Unassembled WGS sequence"/>
</dbReference>
<reference evidence="2 3" key="1">
    <citation type="journal article" date="2015" name="Antonie Van Leeuwenhoek">
        <title>Tamlana nanhaiensis sp. nov., isolated from surface seawater collected from the South China Sea.</title>
        <authorList>
            <person name="Liu X."/>
            <person name="Lai Q."/>
            <person name="Du Y."/>
            <person name="Li G."/>
            <person name="Sun F."/>
            <person name="Shao Z."/>
        </authorList>
    </citation>
    <scope>NUCLEOTIDE SEQUENCE [LARGE SCALE GENOMIC DNA]</scope>
    <source>
        <strain evidence="2 3">FHC16</strain>
    </source>
</reference>
<keyword evidence="3" id="KW-1185">Reference proteome</keyword>
<accession>A0A0D7W039</accession>
<dbReference type="EMBL" id="JTDV01000008">
    <property type="protein sequence ID" value="KJD32500.1"/>
    <property type="molecule type" value="Genomic_DNA"/>
</dbReference>
<evidence type="ECO:0000313" key="3">
    <source>
        <dbReference type="Proteomes" id="UP000032361"/>
    </source>
</evidence>
<dbReference type="Pfam" id="PF13426">
    <property type="entry name" value="PAS_9"/>
    <property type="match status" value="1"/>
</dbReference>
<feature type="domain" description="PAS" evidence="1">
    <location>
        <begin position="15"/>
        <end position="86"/>
    </location>
</feature>
<dbReference type="InterPro" id="IPR000014">
    <property type="entry name" value="PAS"/>
</dbReference>
<dbReference type="RefSeq" id="WP_044626546.1">
    <property type="nucleotide sequence ID" value="NZ_JTDV01000008.1"/>
</dbReference>
<dbReference type="NCBIfam" id="TIGR00229">
    <property type="entry name" value="sensory_box"/>
    <property type="match status" value="1"/>
</dbReference>
<protein>
    <recommendedName>
        <fullName evidence="1">PAS domain-containing protein</fullName>
    </recommendedName>
</protein>
<dbReference type="PATRIC" id="fig|1382798.3.peg.3320"/>
<proteinExistence type="predicted"/>
<dbReference type="STRING" id="1382798.PK35_09850"/>
<comment type="caution">
    <text evidence="2">The sequence shown here is derived from an EMBL/GenBank/DDBJ whole genome shotgun (WGS) entry which is preliminary data.</text>
</comment>
<dbReference type="OrthoDB" id="1419493at2"/>
<evidence type="ECO:0000313" key="2">
    <source>
        <dbReference type="EMBL" id="KJD32500.1"/>
    </source>
</evidence>
<dbReference type="CDD" id="cd00130">
    <property type="entry name" value="PAS"/>
    <property type="match status" value="1"/>
</dbReference>
<dbReference type="InterPro" id="IPR035965">
    <property type="entry name" value="PAS-like_dom_sf"/>
</dbReference>
<name>A0A0D7W039_9FLAO</name>
<gene>
    <name evidence="2" type="ORF">PK35_09850</name>
</gene>
<evidence type="ECO:0000259" key="1">
    <source>
        <dbReference type="PROSITE" id="PS50112"/>
    </source>
</evidence>
<dbReference type="SUPFAM" id="SSF55785">
    <property type="entry name" value="PYP-like sensor domain (PAS domain)"/>
    <property type="match status" value="1"/>
</dbReference>
<sequence length="203" mass="23058">MQNKTLPTEQPPVFALDNYRILYENSPDMLVSVCASTTKILECNNTLVKTLNTTKNNLIGKSIFSIYHHDCIETVEDAFKNFIEDGCVNNLELLLKNETSILLKVEAVRNVYGEIIYSNSCLRDISNIKEQFTTTNHTNNLLDVDTTDDTFNNTTKRIANSLKLIKDSARTLGKHSKSNSEYTKTMQDIEHRMDTILKSLNEG</sequence>
<organism evidence="2 3">
    <name type="scientific">Neotamlana nanhaiensis</name>
    <dbReference type="NCBI Taxonomy" id="1382798"/>
    <lineage>
        <taxon>Bacteria</taxon>
        <taxon>Pseudomonadati</taxon>
        <taxon>Bacteroidota</taxon>
        <taxon>Flavobacteriia</taxon>
        <taxon>Flavobacteriales</taxon>
        <taxon>Flavobacteriaceae</taxon>
        <taxon>Neotamlana</taxon>
    </lineage>
</organism>
<dbReference type="PROSITE" id="PS50112">
    <property type="entry name" value="PAS"/>
    <property type="match status" value="1"/>
</dbReference>